<keyword evidence="2" id="KW-0964">Secreted</keyword>
<dbReference type="InterPro" id="IPR018511">
    <property type="entry name" value="Hemolysin-typ_Ca-bd_CS"/>
</dbReference>
<keyword evidence="4" id="KW-0812">Transmembrane</keyword>
<accession>A0ABX8A3P7</accession>
<reference evidence="6 7" key="1">
    <citation type="submission" date="2019-02" db="EMBL/GenBank/DDBJ databases">
        <title>Emended description of the genus Rhodopseudomonas and description of Rhodopseudomonas albus sp. nov., a non-phototrophic, heavy-metal-tolerant bacterium isolated from garden soil.</title>
        <authorList>
            <person name="Bao Z."/>
            <person name="Cao W.W."/>
            <person name="Sato Y."/>
            <person name="Nishizawa T."/>
            <person name="Zhao J."/>
            <person name="Guo Y."/>
            <person name="Ohta H."/>
        </authorList>
    </citation>
    <scope>NUCLEOTIDE SEQUENCE [LARGE SCALE GENOMIC DNA]</scope>
    <source>
        <strain evidence="6 7">SK50-23</strain>
    </source>
</reference>
<feature type="compositionally biased region" description="Gly residues" evidence="3">
    <location>
        <begin position="163"/>
        <end position="173"/>
    </location>
</feature>
<sequence length="764" mass="79488">MIVAKATKKPLVPAHQSRDDFVEQEKKKRFIPAVFLLFVIGCVAYLRSFLPIRVEAREDEKTEEPNKENGEDAPKEEVRADAGEDEDITGSTERQRGSSTGEPPVRITLAREAEENLQHTVPTSNLNGLERTSKAYVSADSFMEPVRAIESRQTPQASEPIRIGGGGGGGGDSNGPQPGNPGTPDPPRNRAPRVSGPVYLQDTYGCQAFLISVLTLLAGASDADGDNLRVLHVSANWGNLSQTAEGGFSFTHDAGMLGLVKLSYFITDGQAIVPQVAYFNVIEAPPIVGTAGDDNLLGTQCADTIDGSAGDDNIDARDGNDLIIGGLGNDHIVAGAGNDVVYAGPGNDIVFAGAGNDIVFGGAGNDRIFGEDGDDILNGEDGDDFIDGGAGRDIILAGTGDDIARGGAGDDTIDGGEGDDRLDGEGGSDRLIAGAGNDIVNGGDGDDVIFDGAGRDIVSAGNGNDHVVAAADGDADAYDGGAGIDTLDYSESKTGVSVDLVQGVASGDDIGTDTVAGFEKVVGGTGRDVIVAGDGAVSIDGAAGNDRLVGGSFNDVISDGAGSDEVEGGAGDDLILAAADCDDDSYKGGAGFDTLSYATATLSVTVDMSRGRAYGSDIGQDLIESFEKIIGGSGDDHLIAGEGSVTMTGGRGKDTFEFQRKDDDHEPLLVRKITDFTVGDRIIAATYEISYLSDTDAGEQIEDLFDDIYLAGNQSNRPVRFRFEQQDEGAFTMVDVHDRPDHLDEFYTIEVAGHHHLQFTVAVS</sequence>
<feature type="region of interest" description="Disordered" evidence="3">
    <location>
        <begin position="406"/>
        <end position="425"/>
    </location>
</feature>
<evidence type="ECO:0000259" key="5">
    <source>
        <dbReference type="Pfam" id="PF17892"/>
    </source>
</evidence>
<feature type="transmembrane region" description="Helical" evidence="4">
    <location>
        <begin position="30"/>
        <end position="50"/>
    </location>
</feature>
<keyword evidence="4" id="KW-1133">Transmembrane helix</keyword>
<evidence type="ECO:0000256" key="3">
    <source>
        <dbReference type="SAM" id="MobiDB-lite"/>
    </source>
</evidence>
<protein>
    <submittedName>
        <fullName evidence="6">Calcium-binding protein</fullName>
    </submittedName>
</protein>
<dbReference type="Pfam" id="PF17892">
    <property type="entry name" value="Cadherin_5"/>
    <property type="match status" value="1"/>
</dbReference>
<dbReference type="Pfam" id="PF00353">
    <property type="entry name" value="HemolysinCabind"/>
    <property type="match status" value="7"/>
</dbReference>
<dbReference type="InterPro" id="IPR050557">
    <property type="entry name" value="RTX_toxin/Mannuronan_C5-epim"/>
</dbReference>
<organism evidence="6 7">
    <name type="scientific">Tardiphaga alba</name>
    <dbReference type="NCBI Taxonomy" id="340268"/>
    <lineage>
        <taxon>Bacteria</taxon>
        <taxon>Pseudomonadati</taxon>
        <taxon>Pseudomonadota</taxon>
        <taxon>Alphaproteobacteria</taxon>
        <taxon>Hyphomicrobiales</taxon>
        <taxon>Nitrobacteraceae</taxon>
        <taxon>Tardiphaga</taxon>
    </lineage>
</organism>
<dbReference type="EMBL" id="CP036498">
    <property type="protein sequence ID" value="QUS38259.1"/>
    <property type="molecule type" value="Genomic_DNA"/>
</dbReference>
<feature type="region of interest" description="Disordered" evidence="3">
    <location>
        <begin position="148"/>
        <end position="195"/>
    </location>
</feature>
<feature type="compositionally biased region" description="Basic and acidic residues" evidence="3">
    <location>
        <begin position="58"/>
        <end position="82"/>
    </location>
</feature>
<dbReference type="PRINTS" id="PR00313">
    <property type="entry name" value="CABNDNGRPT"/>
</dbReference>
<proteinExistence type="predicted"/>
<dbReference type="PANTHER" id="PTHR38340">
    <property type="entry name" value="S-LAYER PROTEIN"/>
    <property type="match status" value="1"/>
</dbReference>
<name>A0ABX8A3P7_9BRAD</name>
<gene>
    <name evidence="6" type="ORF">RPMA_04935</name>
</gene>
<dbReference type="InterPro" id="IPR041690">
    <property type="entry name" value="Cadherin_5"/>
</dbReference>
<dbReference type="SUPFAM" id="SSF51120">
    <property type="entry name" value="beta-Roll"/>
    <property type="match status" value="4"/>
</dbReference>
<dbReference type="PANTHER" id="PTHR38340:SF1">
    <property type="entry name" value="S-LAYER PROTEIN"/>
    <property type="match status" value="1"/>
</dbReference>
<feature type="compositionally biased region" description="Polar residues" evidence="3">
    <location>
        <begin position="89"/>
        <end position="101"/>
    </location>
</feature>
<evidence type="ECO:0000256" key="4">
    <source>
        <dbReference type="SAM" id="Phobius"/>
    </source>
</evidence>
<dbReference type="InterPro" id="IPR011049">
    <property type="entry name" value="Serralysin-like_metalloprot_C"/>
</dbReference>
<evidence type="ECO:0000313" key="6">
    <source>
        <dbReference type="EMBL" id="QUS38259.1"/>
    </source>
</evidence>
<feature type="region of interest" description="Disordered" evidence="3">
    <location>
        <begin position="1"/>
        <end position="23"/>
    </location>
</feature>
<keyword evidence="4" id="KW-0472">Membrane</keyword>
<feature type="region of interest" description="Disordered" evidence="3">
    <location>
        <begin position="58"/>
        <end position="104"/>
    </location>
</feature>
<feature type="domain" description="Cadherin-like" evidence="5">
    <location>
        <begin position="189"/>
        <end position="273"/>
    </location>
</feature>
<evidence type="ECO:0000313" key="7">
    <source>
        <dbReference type="Proteomes" id="UP000682843"/>
    </source>
</evidence>
<dbReference type="Gene3D" id="2.150.10.10">
    <property type="entry name" value="Serralysin-like metalloprotease, C-terminal"/>
    <property type="match status" value="5"/>
</dbReference>
<dbReference type="RefSeq" id="WP_211911794.1">
    <property type="nucleotide sequence ID" value="NZ_CP036498.1"/>
</dbReference>
<evidence type="ECO:0000256" key="1">
    <source>
        <dbReference type="ARBA" id="ARBA00004613"/>
    </source>
</evidence>
<keyword evidence="7" id="KW-1185">Reference proteome</keyword>
<dbReference type="PROSITE" id="PS00330">
    <property type="entry name" value="HEMOLYSIN_CALCIUM"/>
    <property type="match status" value="1"/>
</dbReference>
<evidence type="ECO:0000256" key="2">
    <source>
        <dbReference type="ARBA" id="ARBA00022525"/>
    </source>
</evidence>
<dbReference type="Proteomes" id="UP000682843">
    <property type="component" value="Chromosome"/>
</dbReference>
<comment type="subcellular location">
    <subcellularLocation>
        <location evidence="1">Secreted</location>
    </subcellularLocation>
</comment>
<dbReference type="InterPro" id="IPR001343">
    <property type="entry name" value="Hemolysn_Ca-bd"/>
</dbReference>